<feature type="coiled-coil region" evidence="1">
    <location>
        <begin position="227"/>
        <end position="261"/>
    </location>
</feature>
<reference evidence="2 3" key="1">
    <citation type="submission" date="2019-07" db="EMBL/GenBank/DDBJ databases">
        <title>Gilliamella genomes.</title>
        <authorList>
            <person name="Zheng H."/>
        </authorList>
    </citation>
    <scope>NUCLEOTIDE SEQUENCE [LARGE SCALE GENOMIC DNA]</scope>
    <source>
        <strain evidence="2 3">W8131</strain>
    </source>
</reference>
<accession>A0A556RSI2</accession>
<gene>
    <name evidence="2" type="ORF">FPQ14_00910</name>
</gene>
<dbReference type="AlphaFoldDB" id="A0A556RSI2"/>
<name>A0A556RSI2_9GAMM</name>
<sequence length="278" mass="32493">MTIKKENLICDYYSIDEIMKLLSNCVNTISLKELIYYIQNQNLNTMVMVEGNSEFITKIGSSYLDNHLPIIKSPSWLAYNEKVLIKNEYPNTCSLEDSFIKIDFLGVQNLSEFKDLRLNDKFDISWGLSQANCKFYGLFDIPYETYLQNCDLYNNLLSINFDNVFFTHFSSTTKSNDISINLCLATPNTTKNQTTLPIIKLDFSQIYIAKDELLRFMKNHKISFKKTINDEDEIDQLKKENEELKKKLEQLENKSTSNKMKVFIKSLLYVHYDENVAN</sequence>
<dbReference type="Proteomes" id="UP000319138">
    <property type="component" value="Unassembled WGS sequence"/>
</dbReference>
<dbReference type="RefSeq" id="WP_144187633.1">
    <property type="nucleotide sequence ID" value="NZ_VMHL01000001.1"/>
</dbReference>
<evidence type="ECO:0000313" key="2">
    <source>
        <dbReference type="EMBL" id="TSJ91858.1"/>
    </source>
</evidence>
<evidence type="ECO:0000256" key="1">
    <source>
        <dbReference type="SAM" id="Coils"/>
    </source>
</evidence>
<keyword evidence="1" id="KW-0175">Coiled coil</keyword>
<proteinExistence type="predicted"/>
<evidence type="ECO:0000313" key="3">
    <source>
        <dbReference type="Proteomes" id="UP000319138"/>
    </source>
</evidence>
<dbReference type="EMBL" id="VMHL01000001">
    <property type="protein sequence ID" value="TSJ91858.1"/>
    <property type="molecule type" value="Genomic_DNA"/>
</dbReference>
<protein>
    <submittedName>
        <fullName evidence="2">Uncharacterized protein</fullName>
    </submittedName>
</protein>
<comment type="caution">
    <text evidence="2">The sequence shown here is derived from an EMBL/GenBank/DDBJ whole genome shotgun (WGS) entry which is preliminary data.</text>
</comment>
<organism evidence="2 3">
    <name type="scientific">Gilliamella apicola</name>
    <dbReference type="NCBI Taxonomy" id="1196095"/>
    <lineage>
        <taxon>Bacteria</taxon>
        <taxon>Pseudomonadati</taxon>
        <taxon>Pseudomonadota</taxon>
        <taxon>Gammaproteobacteria</taxon>
        <taxon>Orbales</taxon>
        <taxon>Orbaceae</taxon>
        <taxon>Gilliamella</taxon>
    </lineage>
</organism>